<evidence type="ECO:0000313" key="4">
    <source>
        <dbReference type="Proteomes" id="UP000609879"/>
    </source>
</evidence>
<dbReference type="InterPro" id="IPR027417">
    <property type="entry name" value="P-loop_NTPase"/>
</dbReference>
<dbReference type="RefSeq" id="WP_203769614.1">
    <property type="nucleotide sequence ID" value="NZ_BAAABO010000029.1"/>
</dbReference>
<evidence type="ECO:0008006" key="5">
    <source>
        <dbReference type="Google" id="ProtNLM"/>
    </source>
</evidence>
<dbReference type="Proteomes" id="UP000609879">
    <property type="component" value="Unassembled WGS sequence"/>
</dbReference>
<evidence type="ECO:0000259" key="2">
    <source>
        <dbReference type="Pfam" id="PF25000"/>
    </source>
</evidence>
<dbReference type="PANTHER" id="PTHR46082:SF6">
    <property type="entry name" value="AAA+ ATPASE DOMAIN-CONTAINING PROTEIN-RELATED"/>
    <property type="match status" value="1"/>
</dbReference>
<sequence length="1282" mass="141319">MTDGGGKVVTFYSYKGGTGRTMALANVAWILAANGKRVLVADWDLESPGLHRFYRPFIDPAALANSGGVIDLVREYEAATLLDVPRDENWHRDLARVSRHAFTISWDHFPDGGTLDFLGAGSENRHYARSVYERDWDEFYERLGGGKLFDALRADMKDHYDYALIDSRTGWSDVAGICTVQMPDVLVDCFTFSEQGIDGAATIAANITREKGPRPLRILPVPMRVDLAEKNRAEAGRLAAKQRFAGLPAGLSPAERDLYWATVEVPYLPFYAYEETLATFGDRPGSRTSMLAAYETLTSYITEGEITRLPAMDEPLRERTAARFVRPMLLPESAVALRYAPDDRLWAEWVAKVLEAAGITVGLDGAEPAPGARPMTLISSSNVADERARTSRDRGDARGALIVYVTDERPLRGVADADSAFLAGQTEEVAITRLLRLVGHAVDDFDRGRVGLRYPGRSTVLFNAPIRNVQFTGREDDLLNLRERLLRASTPVVLSGASPVALQGMGGIGKTQVAMEYAHRFRNAYDVVWWVNADPVAFVDTALAELGKELGLPSAGGIADQAQAVLTALRQGTVLPRWLIIFDNAEDVATVSRFLPSGPGGHVIVTSRDAAWGERAQTVQVDVFDRRESVAHLRRRVRDLRAEDASRLAEVLGDLPIAVAAAGAWLADTGKPVGEYLDYIDRYGMENLASVWELSLTRLQQRSAAAHRLLQLCSVMGPQIALDLVYGDRMAELLRPFDGRVADSMYRGALVQQINKLALLKVDVGSGQLHVHRMVQHVVRQRMSAEEQDEARRQVHLVLAAARPPGEVDDPATWPVFGQIWPHLEVSRAYDSREEAVRRLIIDRLRYVWFSGGFNDGRAMGTLFVERWERLRPTLADDAERDALDRQLLHLKFNLANILCDQAAFAEARALDEAVLARQRDLLGETHPHTLTTANGLGRDLRALGLYGEALANDERTYAAWLENFGPDHPRTLSAMNNLASSERLAGRVLDARDRERLAFERCELVLGPLHTLTLIAGNNYGRDLREAGEYEESITTLTDILNRHREAHGDNAPKTYSTMANLAVSERSAGRARQAAARLERAYENLNRLLGPDGPETLACRLSRAVNSLAVGELDSAADELGRVESAYRRSLGDTHPHTITCRNNRSAVARAAGDLPTALRLATQAADEFTARLGAAHPYTLAARMNVAIFTAESGPVREAHDLIEPVVARLDALLGPDHPDAARASANLVLMRDDLLGRSAADEQAALRRLTTTLGDAHPAAQAFREGRYLHRTLDPHPY</sequence>
<keyword evidence="4" id="KW-1185">Reference proteome</keyword>
<protein>
    <recommendedName>
        <fullName evidence="5">Tetratricopeptide repeat protein</fullName>
    </recommendedName>
</protein>
<dbReference type="InterPro" id="IPR056681">
    <property type="entry name" value="DUF7779"/>
</dbReference>
<dbReference type="Pfam" id="PF13424">
    <property type="entry name" value="TPR_12"/>
    <property type="match status" value="2"/>
</dbReference>
<reference evidence="3 4" key="1">
    <citation type="submission" date="2021-01" db="EMBL/GenBank/DDBJ databases">
        <title>Whole genome shotgun sequence of Actinoplanes deccanensis NBRC 13994.</title>
        <authorList>
            <person name="Komaki H."/>
            <person name="Tamura T."/>
        </authorList>
    </citation>
    <scope>NUCLEOTIDE SEQUENCE [LARGE SCALE GENOMIC DNA]</scope>
    <source>
        <strain evidence="3 4">NBRC 13994</strain>
    </source>
</reference>
<dbReference type="Pfam" id="PF00931">
    <property type="entry name" value="NB-ARC"/>
    <property type="match status" value="1"/>
</dbReference>
<dbReference type="NCBIfam" id="NF047398">
    <property type="entry name" value="AAA_KGGVGR"/>
    <property type="match status" value="1"/>
</dbReference>
<dbReference type="Gene3D" id="1.25.40.10">
    <property type="entry name" value="Tetratricopeptide repeat domain"/>
    <property type="match status" value="2"/>
</dbReference>
<dbReference type="PANTHER" id="PTHR46082">
    <property type="entry name" value="ATP/GTP-BINDING PROTEIN-RELATED"/>
    <property type="match status" value="1"/>
</dbReference>
<dbReference type="Gene3D" id="3.40.50.300">
    <property type="entry name" value="P-loop containing nucleotide triphosphate hydrolases"/>
    <property type="match status" value="2"/>
</dbReference>
<name>A0ABQ3Y9R3_9ACTN</name>
<accession>A0ABQ3Y9R3</accession>
<dbReference type="Pfam" id="PF13374">
    <property type="entry name" value="TPR_10"/>
    <property type="match status" value="2"/>
</dbReference>
<feature type="domain" description="NB-ARC" evidence="1">
    <location>
        <begin position="499"/>
        <end position="621"/>
    </location>
</feature>
<dbReference type="EMBL" id="BOMI01000107">
    <property type="protein sequence ID" value="GID76713.1"/>
    <property type="molecule type" value="Genomic_DNA"/>
</dbReference>
<dbReference type="SUPFAM" id="SSF52540">
    <property type="entry name" value="P-loop containing nucleoside triphosphate hydrolases"/>
    <property type="match status" value="2"/>
</dbReference>
<dbReference type="InterPro" id="IPR011990">
    <property type="entry name" value="TPR-like_helical_dom_sf"/>
</dbReference>
<organism evidence="3 4">
    <name type="scientific">Paractinoplanes deccanensis</name>
    <dbReference type="NCBI Taxonomy" id="113561"/>
    <lineage>
        <taxon>Bacteria</taxon>
        <taxon>Bacillati</taxon>
        <taxon>Actinomycetota</taxon>
        <taxon>Actinomycetes</taxon>
        <taxon>Micromonosporales</taxon>
        <taxon>Micromonosporaceae</taxon>
        <taxon>Paractinoplanes</taxon>
    </lineage>
</organism>
<comment type="caution">
    <text evidence="3">The sequence shown here is derived from an EMBL/GenBank/DDBJ whole genome shotgun (WGS) entry which is preliminary data.</text>
</comment>
<proteinExistence type="predicted"/>
<dbReference type="NCBIfam" id="NF040586">
    <property type="entry name" value="FxSxx_TPR"/>
    <property type="match status" value="1"/>
</dbReference>
<dbReference type="Pfam" id="PF25000">
    <property type="entry name" value="DUF7779"/>
    <property type="match status" value="1"/>
</dbReference>
<gene>
    <name evidence="3" type="ORF">Ade02nite_53540</name>
</gene>
<feature type="domain" description="DUF7779" evidence="2">
    <location>
        <begin position="699"/>
        <end position="787"/>
    </location>
</feature>
<dbReference type="SUPFAM" id="SSF48452">
    <property type="entry name" value="TPR-like"/>
    <property type="match status" value="3"/>
</dbReference>
<dbReference type="InterPro" id="IPR053137">
    <property type="entry name" value="NLR-like"/>
</dbReference>
<evidence type="ECO:0000259" key="1">
    <source>
        <dbReference type="Pfam" id="PF00931"/>
    </source>
</evidence>
<evidence type="ECO:0000313" key="3">
    <source>
        <dbReference type="EMBL" id="GID76713.1"/>
    </source>
</evidence>
<dbReference type="InterPro" id="IPR002182">
    <property type="entry name" value="NB-ARC"/>
</dbReference>